<name>A0AAE0JVM4_9PEZI</name>
<dbReference type="AlphaFoldDB" id="A0AAE0JVM4"/>
<reference evidence="1" key="2">
    <citation type="submission" date="2023-06" db="EMBL/GenBank/DDBJ databases">
        <authorList>
            <consortium name="Lawrence Berkeley National Laboratory"/>
            <person name="Haridas S."/>
            <person name="Hensen N."/>
            <person name="Bonometti L."/>
            <person name="Westerberg I."/>
            <person name="Brannstrom I.O."/>
            <person name="Guillou S."/>
            <person name="Cros-Aarteil S."/>
            <person name="Calhoun S."/>
            <person name="Kuo A."/>
            <person name="Mondo S."/>
            <person name="Pangilinan J."/>
            <person name="Riley R."/>
            <person name="Labutti K."/>
            <person name="Andreopoulos B."/>
            <person name="Lipzen A."/>
            <person name="Chen C."/>
            <person name="Yanf M."/>
            <person name="Daum C."/>
            <person name="Ng V."/>
            <person name="Clum A."/>
            <person name="Steindorff A."/>
            <person name="Ohm R."/>
            <person name="Martin F."/>
            <person name="Silar P."/>
            <person name="Natvig D."/>
            <person name="Lalanne C."/>
            <person name="Gautier V."/>
            <person name="Ament-Velasquez S.L."/>
            <person name="Kruys A."/>
            <person name="Hutchinson M.I."/>
            <person name="Powell A.J."/>
            <person name="Barry K."/>
            <person name="Miller A.N."/>
            <person name="Grigoriev I.V."/>
            <person name="Debuchy R."/>
            <person name="Gladieux P."/>
            <person name="Thoren M.H."/>
            <person name="Johannesson H."/>
        </authorList>
    </citation>
    <scope>NUCLEOTIDE SEQUENCE</scope>
    <source>
        <strain evidence="1">CBS 958.72</strain>
    </source>
</reference>
<proteinExistence type="predicted"/>
<evidence type="ECO:0000313" key="1">
    <source>
        <dbReference type="EMBL" id="KAK3364825.1"/>
    </source>
</evidence>
<dbReference type="Proteomes" id="UP001287356">
    <property type="component" value="Unassembled WGS sequence"/>
</dbReference>
<organism evidence="1 2">
    <name type="scientific">Lasiosphaeria ovina</name>
    <dbReference type="NCBI Taxonomy" id="92902"/>
    <lineage>
        <taxon>Eukaryota</taxon>
        <taxon>Fungi</taxon>
        <taxon>Dikarya</taxon>
        <taxon>Ascomycota</taxon>
        <taxon>Pezizomycotina</taxon>
        <taxon>Sordariomycetes</taxon>
        <taxon>Sordariomycetidae</taxon>
        <taxon>Sordariales</taxon>
        <taxon>Lasiosphaeriaceae</taxon>
        <taxon>Lasiosphaeria</taxon>
    </lineage>
</organism>
<sequence>MKCILPPPFSPVWKKLHPIQPTHSQSITLTMSGSGGFYKYRCKYFYSQNCTNWVYVNGAPCAMCALCRSVPLQACFI</sequence>
<reference evidence="1" key="1">
    <citation type="journal article" date="2023" name="Mol. Phylogenet. Evol.">
        <title>Genome-scale phylogeny and comparative genomics of the fungal order Sordariales.</title>
        <authorList>
            <person name="Hensen N."/>
            <person name="Bonometti L."/>
            <person name="Westerberg I."/>
            <person name="Brannstrom I.O."/>
            <person name="Guillou S."/>
            <person name="Cros-Aarteil S."/>
            <person name="Calhoun S."/>
            <person name="Haridas S."/>
            <person name="Kuo A."/>
            <person name="Mondo S."/>
            <person name="Pangilinan J."/>
            <person name="Riley R."/>
            <person name="LaButti K."/>
            <person name="Andreopoulos B."/>
            <person name="Lipzen A."/>
            <person name="Chen C."/>
            <person name="Yan M."/>
            <person name="Daum C."/>
            <person name="Ng V."/>
            <person name="Clum A."/>
            <person name="Steindorff A."/>
            <person name="Ohm R.A."/>
            <person name="Martin F."/>
            <person name="Silar P."/>
            <person name="Natvig D.O."/>
            <person name="Lalanne C."/>
            <person name="Gautier V."/>
            <person name="Ament-Velasquez S.L."/>
            <person name="Kruys A."/>
            <person name="Hutchinson M.I."/>
            <person name="Powell A.J."/>
            <person name="Barry K."/>
            <person name="Miller A.N."/>
            <person name="Grigoriev I.V."/>
            <person name="Debuchy R."/>
            <person name="Gladieux P."/>
            <person name="Hiltunen Thoren M."/>
            <person name="Johannesson H."/>
        </authorList>
    </citation>
    <scope>NUCLEOTIDE SEQUENCE</scope>
    <source>
        <strain evidence="1">CBS 958.72</strain>
    </source>
</reference>
<keyword evidence="2" id="KW-1185">Reference proteome</keyword>
<protein>
    <submittedName>
        <fullName evidence="1">Uncharacterized protein</fullName>
    </submittedName>
</protein>
<comment type="caution">
    <text evidence="1">The sequence shown here is derived from an EMBL/GenBank/DDBJ whole genome shotgun (WGS) entry which is preliminary data.</text>
</comment>
<dbReference type="EMBL" id="JAULSN010000009">
    <property type="protein sequence ID" value="KAK3364825.1"/>
    <property type="molecule type" value="Genomic_DNA"/>
</dbReference>
<gene>
    <name evidence="1" type="ORF">B0T24DRAFT_537182</name>
</gene>
<evidence type="ECO:0000313" key="2">
    <source>
        <dbReference type="Proteomes" id="UP001287356"/>
    </source>
</evidence>
<accession>A0AAE0JVM4</accession>